<organism evidence="4 5">
    <name type="scientific">Ardeotis kori</name>
    <dbReference type="NCBI Taxonomy" id="89386"/>
    <lineage>
        <taxon>Eukaryota</taxon>
        <taxon>Metazoa</taxon>
        <taxon>Chordata</taxon>
        <taxon>Craniata</taxon>
        <taxon>Vertebrata</taxon>
        <taxon>Euteleostomi</taxon>
        <taxon>Archelosauria</taxon>
        <taxon>Archosauria</taxon>
        <taxon>Dinosauria</taxon>
        <taxon>Saurischia</taxon>
        <taxon>Theropoda</taxon>
        <taxon>Coelurosauria</taxon>
        <taxon>Aves</taxon>
        <taxon>Neognathae</taxon>
        <taxon>Neoaves</taxon>
        <taxon>Otidimorphae</taxon>
        <taxon>Otidiformes</taxon>
        <taxon>Otididae</taxon>
        <taxon>Ardeotis</taxon>
    </lineage>
</organism>
<dbReference type="Pfam" id="PF26234">
    <property type="entry name" value="TXNDC11_2nd"/>
    <property type="match status" value="1"/>
</dbReference>
<protein>
    <submittedName>
        <fullName evidence="4">TXD11 protein</fullName>
    </submittedName>
</protein>
<dbReference type="InterPro" id="IPR036249">
    <property type="entry name" value="Thioredoxin-like_sf"/>
</dbReference>
<proteinExistence type="predicted"/>
<name>A0A7K8L1D2_9AVES</name>
<keyword evidence="1" id="KW-0175">Coiled coil</keyword>
<evidence type="ECO:0000259" key="3">
    <source>
        <dbReference type="PROSITE" id="PS51352"/>
    </source>
</evidence>
<feature type="domain" description="Thioredoxin" evidence="3">
    <location>
        <begin position="611"/>
        <end position="734"/>
    </location>
</feature>
<gene>
    <name evidence="4" type="primary">Txndc11</name>
    <name evidence="4" type="ORF">ARDKOR_R06648</name>
</gene>
<reference evidence="4 5" key="1">
    <citation type="submission" date="2019-09" db="EMBL/GenBank/DDBJ databases">
        <title>Bird 10,000 Genomes (B10K) Project - Family phase.</title>
        <authorList>
            <person name="Zhang G."/>
        </authorList>
    </citation>
    <scope>NUCLEOTIDE SEQUENCE [LARGE SCALE GENOMIC DNA]</scope>
    <source>
        <strain evidence="4">B10K-CU-031-01</strain>
        <tissue evidence="4">Muscle</tissue>
    </source>
</reference>
<evidence type="ECO:0000313" key="5">
    <source>
        <dbReference type="Proteomes" id="UP000560386"/>
    </source>
</evidence>
<dbReference type="InterPro" id="IPR058777">
    <property type="entry name" value="TXNDC11_thioredoxin"/>
</dbReference>
<dbReference type="CDD" id="cd02981">
    <property type="entry name" value="PDI_b_family"/>
    <property type="match status" value="1"/>
</dbReference>
<dbReference type="Gene3D" id="3.40.30.10">
    <property type="entry name" value="Glutaredoxin"/>
    <property type="match status" value="2"/>
</dbReference>
<dbReference type="PANTHER" id="PTHR46497:SF1">
    <property type="entry name" value="THIOREDOXIN DOMAIN-CONTAINING PROTEIN 11"/>
    <property type="match status" value="1"/>
</dbReference>
<feature type="non-terminal residue" evidence="4">
    <location>
        <position position="1"/>
    </location>
</feature>
<dbReference type="CDD" id="cd03006">
    <property type="entry name" value="PDI_a_EFP1_N"/>
    <property type="match status" value="1"/>
</dbReference>
<feature type="coiled-coil region" evidence="1">
    <location>
        <begin position="757"/>
        <end position="847"/>
    </location>
</feature>
<keyword evidence="5" id="KW-1185">Reference proteome</keyword>
<dbReference type="PROSITE" id="PS51352">
    <property type="entry name" value="THIOREDOXIN_2"/>
    <property type="match status" value="2"/>
</dbReference>
<dbReference type="InterPro" id="IPR052792">
    <property type="entry name" value="Thioredoxin_dom-contain_11"/>
</dbReference>
<dbReference type="PANTHER" id="PTHR46497">
    <property type="entry name" value="THIOREDOXIN DOMAIN-CONTAINING PROTEIN 11"/>
    <property type="match status" value="1"/>
</dbReference>
<sequence length="915" mass="104735">MSLCGGSGPAAAPRLRPRAAQMARRPELLCGAAIVLGCAFLVALKVTCSRAKDVTMPAKLPVNFFSTRSPVIDLFRGQLDYADHLRQDSEIVLYFFYAPWCGQSIAAKEEIEHVASRLSDQVLFVAINCWWNQGKCRKQKHFFYFPVIHLYHRSFGPIEYKGPMSAVYIEKFVRRVMTPLLYISSRSKLLDFLSNYEPGVLGYFEFNASPQPPGYLTFFKSALHSLKKDYLGTIRFGVITDKRVAEQISLVRSGSVYLHRHANTSLIYPNDVMNYTAENICKWALENREMLIRWLRPHGGKSLLLNNELKKGPALLIFIPFNPLAEIHPLLDEITKVALEYHNCNKSQGAEPDLQHLGDTDSPAFDSSAPDAYTKLSETFSITKYPCCNTVVLPQWHSISRTHNVCELCINQTLGVKPNKVHVPHCNFLEIEAALDSFYLQEHTFFQVISNTIECSNFLSFYSPFSYYTACCRTVNRHFLSFISSEKTIFQTPKVAFSSHGKKDNTQHSIPHIEDRNCFIPDLYISGTNITGLSCRTNKTLNLYLLDSNLFWIYAERLGASRSTHLKEFAAIVDLKEEVHYVLDQNQSLVGSTLENFIKNFSILYSPLKRHLVDDPSVHFHEQHVITEVTTNTFHDTVFLSEKNVLLLYYAQWCGFCASLNHIFIQLARLLPPDNFTVARIDITRNDLPWEFMTDRLPTILFFPHQRKEQSVKFPEDFSVNLPNLLKFILHHSSFSSSEPCTKECLHKETVLQQGHISHLEREIQKLRSEISALHLAHDQLEAQLSEARREEHRLQQQKHTLEKQHKTLQLHSEQLQATYDQKNQELLEMAEKLQELADASESLLKENTLLRILVASREGKLHSKDEIKESLQSEQTLSEDSDVSVSTVTATLEEKKIDNIDTIETEHSSGNRTE</sequence>
<feature type="non-terminal residue" evidence="4">
    <location>
        <position position="915"/>
    </location>
</feature>
<dbReference type="SUPFAM" id="SSF52833">
    <property type="entry name" value="Thioredoxin-like"/>
    <property type="match status" value="2"/>
</dbReference>
<feature type="domain" description="Thioredoxin" evidence="3">
    <location>
        <begin position="56"/>
        <end position="178"/>
    </location>
</feature>
<evidence type="ECO:0000256" key="1">
    <source>
        <dbReference type="SAM" id="Coils"/>
    </source>
</evidence>
<dbReference type="CDD" id="cd02995">
    <property type="entry name" value="PDI_a_PDI_a'_C"/>
    <property type="match status" value="1"/>
</dbReference>
<dbReference type="EMBL" id="VWPR01000415">
    <property type="protein sequence ID" value="NXE22950.1"/>
    <property type="molecule type" value="Genomic_DNA"/>
</dbReference>
<dbReference type="InterPro" id="IPR013766">
    <property type="entry name" value="Thioredoxin_domain"/>
</dbReference>
<feature type="region of interest" description="Disordered" evidence="2">
    <location>
        <begin position="864"/>
        <end position="888"/>
    </location>
</feature>
<dbReference type="Pfam" id="PF00085">
    <property type="entry name" value="Thioredoxin"/>
    <property type="match status" value="2"/>
</dbReference>
<comment type="caution">
    <text evidence="4">The sequence shown here is derived from an EMBL/GenBank/DDBJ whole genome shotgun (WGS) entry which is preliminary data.</text>
</comment>
<accession>A0A7K8L1D2</accession>
<evidence type="ECO:0000313" key="4">
    <source>
        <dbReference type="EMBL" id="NXE22950.1"/>
    </source>
</evidence>
<dbReference type="Proteomes" id="UP000560386">
    <property type="component" value="Unassembled WGS sequence"/>
</dbReference>
<evidence type="ECO:0000256" key="2">
    <source>
        <dbReference type="SAM" id="MobiDB-lite"/>
    </source>
</evidence>
<feature type="region of interest" description="Disordered" evidence="2">
    <location>
        <begin position="896"/>
        <end position="915"/>
    </location>
</feature>
<dbReference type="AlphaFoldDB" id="A0A7K8L1D2"/>